<dbReference type="InterPro" id="IPR048365">
    <property type="entry name" value="TNP-like_RNaseH_N"/>
</dbReference>
<gene>
    <name evidence="2" type="primary">THAP9_0</name>
    <name evidence="2" type="ORF">g.36084</name>
</gene>
<protein>
    <submittedName>
        <fullName evidence="2">THAP9_0 protein</fullName>
    </submittedName>
</protein>
<organism evidence="2">
    <name type="scientific">Fopius arisanus</name>
    <dbReference type="NCBI Taxonomy" id="64838"/>
    <lineage>
        <taxon>Eukaryota</taxon>
        <taxon>Metazoa</taxon>
        <taxon>Ecdysozoa</taxon>
        <taxon>Arthropoda</taxon>
        <taxon>Hexapoda</taxon>
        <taxon>Insecta</taxon>
        <taxon>Pterygota</taxon>
        <taxon>Neoptera</taxon>
        <taxon>Endopterygota</taxon>
        <taxon>Hymenoptera</taxon>
        <taxon>Apocrita</taxon>
        <taxon>Ichneumonoidea</taxon>
        <taxon>Braconidae</taxon>
        <taxon>Opiinae</taxon>
        <taxon>Fopius</taxon>
    </lineage>
</organism>
<name>A0A0C9QVD9_9HYME</name>
<reference evidence="2" key="1">
    <citation type="submission" date="2015-01" db="EMBL/GenBank/DDBJ databases">
        <title>Transcriptome Assembly of Fopius arisanus.</title>
        <authorList>
            <person name="Geib S."/>
        </authorList>
    </citation>
    <scope>NUCLEOTIDE SEQUENCE</scope>
</reference>
<evidence type="ECO:0000259" key="1">
    <source>
        <dbReference type="Pfam" id="PF21787"/>
    </source>
</evidence>
<accession>A0A0C9QVD9</accession>
<proteinExistence type="predicted"/>
<dbReference type="AlphaFoldDB" id="A0A0C9QVD9"/>
<sequence>SPIGYKYIYDTEMLPLPHVRTIRRHLSTIKVPCGFDDKFFAVLKTVIAKKTDIEKHGIILLDEIRPRESLAINSQNLTYFGLVDFGEEAGKPASFKELADHGLVIMYQPLASGAAQPIAVFAAKSSVKGTVPAQLIVKAIILLEQVGAKIHGVVTDGASTNKKFWFDVGVSGMKNEVQNSFQHPLEMSRRIYGFSDTPHLIKKIRNRSYNKGILPVCYTNNFLDCKELSFTFFFS</sequence>
<dbReference type="EMBL" id="GBYB01007689">
    <property type="protein sequence ID" value="JAG77456.1"/>
    <property type="molecule type" value="Transcribed_RNA"/>
</dbReference>
<dbReference type="Pfam" id="PF21787">
    <property type="entry name" value="TNP-like_RNaseH_N"/>
    <property type="match status" value="1"/>
</dbReference>
<feature type="non-terminal residue" evidence="2">
    <location>
        <position position="1"/>
    </location>
</feature>
<evidence type="ECO:0000313" key="2">
    <source>
        <dbReference type="EMBL" id="JAG77456.1"/>
    </source>
</evidence>
<feature type="domain" description="Transposable element P transposase-like RNase H" evidence="1">
    <location>
        <begin position="33"/>
        <end position="165"/>
    </location>
</feature>